<dbReference type="AlphaFoldDB" id="A0A2T4MZK1"/>
<gene>
    <name evidence="1" type="ORF">DAA48_15705</name>
</gene>
<dbReference type="RefSeq" id="WP_107683890.1">
    <property type="nucleotide sequence ID" value="NZ_PZKL01000037.1"/>
</dbReference>
<dbReference type="Proteomes" id="UP000241986">
    <property type="component" value="Unassembled WGS sequence"/>
</dbReference>
<sequence>MKNLPYFSFVDKRLHEEWSVDGLHQFYVPKGIVTHISYYPMDGKDEEIGVLYTSPSGVLFREWRSRNEVEINEINEVEWNSLYELFTAKQMTHRRGISLRYSPEQNILDVH</sequence>
<evidence type="ECO:0000313" key="2">
    <source>
        <dbReference type="Proteomes" id="UP000241986"/>
    </source>
</evidence>
<evidence type="ECO:0000313" key="1">
    <source>
        <dbReference type="EMBL" id="PTH80008.1"/>
    </source>
</evidence>
<accession>A0A2T4MZK1</accession>
<name>A0A2T4MZK1_AERVE</name>
<dbReference type="EMBL" id="PZKL01000037">
    <property type="protein sequence ID" value="PTH80008.1"/>
    <property type="molecule type" value="Genomic_DNA"/>
</dbReference>
<reference evidence="1 2" key="1">
    <citation type="submission" date="2018-03" db="EMBL/GenBank/DDBJ databases">
        <title>Aeromonas veronii whole genome sequencing and analysis.</title>
        <authorList>
            <person name="Xie H."/>
            <person name="Liu T."/>
            <person name="Wang K."/>
        </authorList>
    </citation>
    <scope>NUCLEOTIDE SEQUENCE [LARGE SCALE GENOMIC DNA]</scope>
    <source>
        <strain evidence="1 2">XH.VA.1</strain>
    </source>
</reference>
<organism evidence="1 2">
    <name type="scientific">Aeromonas veronii</name>
    <dbReference type="NCBI Taxonomy" id="654"/>
    <lineage>
        <taxon>Bacteria</taxon>
        <taxon>Pseudomonadati</taxon>
        <taxon>Pseudomonadota</taxon>
        <taxon>Gammaproteobacteria</taxon>
        <taxon>Aeromonadales</taxon>
        <taxon>Aeromonadaceae</taxon>
        <taxon>Aeromonas</taxon>
    </lineage>
</organism>
<comment type="caution">
    <text evidence="1">The sequence shown here is derived from an EMBL/GenBank/DDBJ whole genome shotgun (WGS) entry which is preliminary data.</text>
</comment>
<protein>
    <submittedName>
        <fullName evidence="1">Uncharacterized protein</fullName>
    </submittedName>
</protein>
<proteinExistence type="predicted"/>